<dbReference type="GO" id="GO:0042910">
    <property type="term" value="F:xenobiotic transmembrane transporter activity"/>
    <property type="evidence" value="ECO:0007669"/>
    <property type="project" value="InterPro"/>
</dbReference>
<evidence type="ECO:0000256" key="7">
    <source>
        <dbReference type="ARBA" id="ARBA00022989"/>
    </source>
</evidence>
<dbReference type="PIRSF" id="PIRSF006603">
    <property type="entry name" value="DinF"/>
    <property type="match status" value="1"/>
</dbReference>
<evidence type="ECO:0000256" key="6">
    <source>
        <dbReference type="ARBA" id="ARBA00022692"/>
    </source>
</evidence>
<dbReference type="InterPro" id="IPR002528">
    <property type="entry name" value="MATE_fam"/>
</dbReference>
<dbReference type="InterPro" id="IPR048279">
    <property type="entry name" value="MdtK-like"/>
</dbReference>
<reference evidence="11 12" key="1">
    <citation type="journal article" date="2019" name="Gut">
        <title>Antibiotics-induced monodominance of a novel gut bacterial order.</title>
        <authorList>
            <person name="Hildebrand F."/>
            <person name="Moitinho-Silva L."/>
            <person name="Blasche S."/>
            <person name="Jahn M.T."/>
            <person name="Gossmann T.I."/>
            <person name="Heuerta-Cepas J."/>
            <person name="Hercog R."/>
            <person name="Luetge M."/>
            <person name="Bahram M."/>
            <person name="Pryszlak A."/>
            <person name="Alves R.J."/>
            <person name="Waszak S.M."/>
            <person name="Zhu A."/>
            <person name="Ye L."/>
            <person name="Costea P.I."/>
            <person name="Aalvink S."/>
            <person name="Belzer C."/>
            <person name="Forslund S.K."/>
            <person name="Sunagawa S."/>
            <person name="Hentschel U."/>
            <person name="Merten C."/>
            <person name="Patil K.R."/>
            <person name="Benes V."/>
            <person name="Bork P."/>
        </authorList>
    </citation>
    <scope>NUCLEOTIDE SEQUENCE [LARGE SCALE GENOMIC DNA]</scope>
    <source>
        <strain evidence="11 12">HDS1380</strain>
    </source>
</reference>
<gene>
    <name evidence="11" type="ORF">ESZ91_08575</name>
</gene>
<keyword evidence="8 10" id="KW-0472">Membrane</keyword>
<feature type="transmembrane region" description="Helical" evidence="10">
    <location>
        <begin position="333"/>
        <end position="355"/>
    </location>
</feature>
<evidence type="ECO:0000313" key="11">
    <source>
        <dbReference type="EMBL" id="RXZ62485.1"/>
    </source>
</evidence>
<evidence type="ECO:0000256" key="10">
    <source>
        <dbReference type="SAM" id="Phobius"/>
    </source>
</evidence>
<evidence type="ECO:0000313" key="12">
    <source>
        <dbReference type="Proteomes" id="UP000291269"/>
    </source>
</evidence>
<feature type="transmembrane region" description="Helical" evidence="10">
    <location>
        <begin position="166"/>
        <end position="189"/>
    </location>
</feature>
<feature type="transmembrane region" description="Helical" evidence="10">
    <location>
        <begin position="367"/>
        <end position="385"/>
    </location>
</feature>
<feature type="transmembrane region" description="Helical" evidence="10">
    <location>
        <begin position="391"/>
        <end position="409"/>
    </location>
</feature>
<feature type="transmembrane region" description="Helical" evidence="10">
    <location>
        <begin position="33"/>
        <end position="55"/>
    </location>
</feature>
<dbReference type="CDD" id="cd13143">
    <property type="entry name" value="MATE_MepA_like"/>
    <property type="match status" value="1"/>
</dbReference>
<name>A0A4Q2KD16_9FIRM</name>
<feature type="transmembrane region" description="Helical" evidence="10">
    <location>
        <begin position="110"/>
        <end position="131"/>
    </location>
</feature>
<feature type="transmembrane region" description="Helical" evidence="10">
    <location>
        <begin position="290"/>
        <end position="313"/>
    </location>
</feature>
<sequence>MVGISCYILADTFFIARGVGRDGLTALNLALPAYSVLHGTGLMIGMGAATRFSLLQGRGETEKGNRVFTSALCFALAFGVLYLLCGLFLARPISYALGARGEVLDMTADYLGTFLKFSPAFMVNNVMLCFIRNDKNPNLAMISMLSGSFLNIALDYVFVFPCNMGMFGAALATGFAPMLGVLLSSVHFLQRKNTFRLVCALPSFRHLGDMCSLGVSSFITELSSGLVILVFNVIILRLNGDVGVAAYGVIANISLVVLSVFTGIAQGLQPVVSRYLGQGEEKNAAKAMKLALLTAAGFALSAYLFGALFANPIVNIFNRDNDAQLTQIAVHGLYLYFAGFVFAGVNIVTAVYFGGIDLPRESFAISLMRGFIFIIPAAFALSALFDMTGVWLSFPVAEILTACAAVFLLRRHRKKNRLRLS</sequence>
<feature type="transmembrane region" description="Helical" evidence="10">
    <location>
        <begin position="244"/>
        <end position="269"/>
    </location>
</feature>
<dbReference type="GO" id="GO:0046677">
    <property type="term" value="P:response to antibiotic"/>
    <property type="evidence" value="ECO:0007669"/>
    <property type="project" value="UniProtKB-KW"/>
</dbReference>
<dbReference type="GO" id="GO:0015297">
    <property type="term" value="F:antiporter activity"/>
    <property type="evidence" value="ECO:0007669"/>
    <property type="project" value="InterPro"/>
</dbReference>
<comment type="caution">
    <text evidence="11">The sequence shown here is derived from an EMBL/GenBank/DDBJ whole genome shotgun (WGS) entry which is preliminary data.</text>
</comment>
<keyword evidence="7 10" id="KW-1133">Transmembrane helix</keyword>
<accession>A0A4Q2KD16</accession>
<dbReference type="NCBIfam" id="TIGR00797">
    <property type="entry name" value="matE"/>
    <property type="match status" value="1"/>
</dbReference>
<dbReference type="InterPro" id="IPR045070">
    <property type="entry name" value="MATE_MepA-like"/>
</dbReference>
<feature type="transmembrane region" description="Helical" evidence="10">
    <location>
        <begin position="67"/>
        <end position="90"/>
    </location>
</feature>
<dbReference type="PANTHER" id="PTHR43823:SF3">
    <property type="entry name" value="MULTIDRUG EXPORT PROTEIN MEPA"/>
    <property type="match status" value="1"/>
</dbReference>
<evidence type="ECO:0000256" key="9">
    <source>
        <dbReference type="ARBA" id="ARBA00023251"/>
    </source>
</evidence>
<proteinExistence type="inferred from homology"/>
<evidence type="ECO:0000256" key="1">
    <source>
        <dbReference type="ARBA" id="ARBA00004651"/>
    </source>
</evidence>
<dbReference type="PANTHER" id="PTHR43823">
    <property type="entry name" value="SPORULATION PROTEIN YKVU"/>
    <property type="match status" value="1"/>
</dbReference>
<comment type="similarity">
    <text evidence="2">Belongs to the multi antimicrobial extrusion (MATE) (TC 2.A.66.1) family. MepA subfamily.</text>
</comment>
<keyword evidence="9" id="KW-0046">Antibiotic resistance</keyword>
<keyword evidence="12" id="KW-1185">Reference proteome</keyword>
<evidence type="ECO:0000256" key="3">
    <source>
        <dbReference type="ARBA" id="ARBA00022106"/>
    </source>
</evidence>
<comment type="subcellular location">
    <subcellularLocation>
        <location evidence="1">Cell membrane</location>
        <topology evidence="1">Multi-pass membrane protein</topology>
    </subcellularLocation>
</comment>
<keyword evidence="4" id="KW-0813">Transport</keyword>
<organism evidence="11 12">
    <name type="scientific">Candidatus Borkfalkia ceftriaxoniphila</name>
    <dbReference type="NCBI Taxonomy" id="2508949"/>
    <lineage>
        <taxon>Bacteria</taxon>
        <taxon>Bacillati</taxon>
        <taxon>Bacillota</taxon>
        <taxon>Clostridia</taxon>
        <taxon>Christensenellales</taxon>
        <taxon>Christensenellaceae</taxon>
        <taxon>Candidatus Borkfalkia</taxon>
    </lineage>
</organism>
<dbReference type="Pfam" id="PF01554">
    <property type="entry name" value="MatE"/>
    <property type="match status" value="2"/>
</dbReference>
<dbReference type="GO" id="GO:0005886">
    <property type="term" value="C:plasma membrane"/>
    <property type="evidence" value="ECO:0007669"/>
    <property type="project" value="UniProtKB-SubCell"/>
</dbReference>
<protein>
    <recommendedName>
        <fullName evidence="3">Multidrug export protein MepA</fullName>
    </recommendedName>
</protein>
<evidence type="ECO:0000256" key="2">
    <source>
        <dbReference type="ARBA" id="ARBA00008417"/>
    </source>
</evidence>
<dbReference type="InterPro" id="IPR051327">
    <property type="entry name" value="MATE_MepA_subfamily"/>
</dbReference>
<dbReference type="OrthoDB" id="305360at2"/>
<dbReference type="Proteomes" id="UP000291269">
    <property type="component" value="Unassembled WGS sequence"/>
</dbReference>
<dbReference type="AlphaFoldDB" id="A0A4Q2KD16"/>
<keyword evidence="6 10" id="KW-0812">Transmembrane</keyword>
<feature type="transmembrane region" description="Helical" evidence="10">
    <location>
        <begin position="138"/>
        <end position="160"/>
    </location>
</feature>
<feature type="transmembrane region" description="Helical" evidence="10">
    <location>
        <begin position="210"/>
        <end position="238"/>
    </location>
</feature>
<dbReference type="EMBL" id="SDOZ01000002">
    <property type="protein sequence ID" value="RXZ62485.1"/>
    <property type="molecule type" value="Genomic_DNA"/>
</dbReference>
<keyword evidence="5" id="KW-1003">Cell membrane</keyword>
<evidence type="ECO:0000256" key="5">
    <source>
        <dbReference type="ARBA" id="ARBA00022475"/>
    </source>
</evidence>
<evidence type="ECO:0000256" key="8">
    <source>
        <dbReference type="ARBA" id="ARBA00023136"/>
    </source>
</evidence>
<evidence type="ECO:0000256" key="4">
    <source>
        <dbReference type="ARBA" id="ARBA00022448"/>
    </source>
</evidence>